<evidence type="ECO:0000313" key="2">
    <source>
        <dbReference type="EMBL" id="BBA30443.1"/>
    </source>
</evidence>
<dbReference type="Proteomes" id="UP000267517">
    <property type="component" value="Chromosome II"/>
</dbReference>
<evidence type="ECO:0000259" key="1">
    <source>
        <dbReference type="Pfam" id="PF05523"/>
    </source>
</evidence>
<feature type="domain" description="Sugar 3,4-ketoisomerase QdtA cupin" evidence="1">
    <location>
        <begin position="10"/>
        <end position="136"/>
    </location>
</feature>
<keyword evidence="2" id="KW-0413">Isomerase</keyword>
<dbReference type="SUPFAM" id="SSF51182">
    <property type="entry name" value="RmlC-like cupins"/>
    <property type="match status" value="1"/>
</dbReference>
<dbReference type="InterPro" id="IPR008894">
    <property type="entry name" value="QdtA_cupin_dom"/>
</dbReference>
<dbReference type="CDD" id="cd20292">
    <property type="entry name" value="cupin_QdtA-like"/>
    <property type="match status" value="1"/>
</dbReference>
<dbReference type="Gene3D" id="2.60.120.10">
    <property type="entry name" value="Jelly Rolls"/>
    <property type="match status" value="1"/>
</dbReference>
<sequence length="141" mass="16081">MKETKASIGKIISLQKMVDPRGNLSIAEGMKDIPFNISRVYWTYDVPSGACRGGHAHKHCREFIIAVSGSFTVTLDNGLDKQSFLLNHPYQGLLVETDIWRTLDDFSSGAVCLVLAEDPFEEEDYIREYKEFLNYQRSKKE</sequence>
<dbReference type="EMBL" id="AP018050">
    <property type="protein sequence ID" value="BBA30443.1"/>
    <property type="molecule type" value="Genomic_DNA"/>
</dbReference>
<proteinExistence type="predicted"/>
<dbReference type="GO" id="GO:0016853">
    <property type="term" value="F:isomerase activity"/>
    <property type="evidence" value="ECO:0007669"/>
    <property type="project" value="UniProtKB-KW"/>
</dbReference>
<reference evidence="2 3" key="1">
    <citation type="submission" date="2017-05" db="EMBL/GenBank/DDBJ databases">
        <title>whole genome sequence of Prevotella melaninogenica GAI 07411.</title>
        <authorList>
            <person name="Kondo Y."/>
            <person name="Hoshino T."/>
        </authorList>
    </citation>
    <scope>NUCLEOTIDE SEQUENCE [LARGE SCALE GENOMIC DNA]</scope>
    <source>
        <strain evidence="2 3">GAI 07411</strain>
    </source>
</reference>
<name>A0A286T592_9BACT</name>
<dbReference type="InterPro" id="IPR014710">
    <property type="entry name" value="RmlC-like_jellyroll"/>
</dbReference>
<dbReference type="Pfam" id="PF05523">
    <property type="entry name" value="FdtA"/>
    <property type="match status" value="1"/>
</dbReference>
<dbReference type="AlphaFoldDB" id="A0A286T592"/>
<protein>
    <submittedName>
        <fullName evidence="2">dTDP-6-deoxy-3,4-keto-hexulose isomerase</fullName>
    </submittedName>
</protein>
<gene>
    <name evidence="2" type="ORF">PMEL_200974</name>
</gene>
<accession>A0A286T592</accession>
<organism evidence="2 3">
    <name type="scientific">Prevotella melaninogenica</name>
    <dbReference type="NCBI Taxonomy" id="28132"/>
    <lineage>
        <taxon>Bacteria</taxon>
        <taxon>Pseudomonadati</taxon>
        <taxon>Bacteroidota</taxon>
        <taxon>Bacteroidia</taxon>
        <taxon>Bacteroidales</taxon>
        <taxon>Prevotellaceae</taxon>
        <taxon>Prevotella</taxon>
    </lineage>
</organism>
<dbReference type="InterPro" id="IPR011051">
    <property type="entry name" value="RmlC_Cupin_sf"/>
</dbReference>
<evidence type="ECO:0000313" key="3">
    <source>
        <dbReference type="Proteomes" id="UP000267517"/>
    </source>
</evidence>
<dbReference type="OrthoDB" id="9795513at2"/>
<dbReference type="RefSeq" id="WP_120175443.1">
    <property type="nucleotide sequence ID" value="NZ_AP018050.1"/>
</dbReference>